<sequence>MRSDAIEDDVGEEFDDGLQLEESGRLKQTHCFAQADVHSVHALRVEHAVHHILRRQVLEHDLVSLLPFLFEGLDREEHRLVGHFHEAVRARWRVVALRCHLQITI</sequence>
<dbReference type="EMBL" id="LIAE01010517">
    <property type="protein sequence ID" value="PAV59532.1"/>
    <property type="molecule type" value="Genomic_DNA"/>
</dbReference>
<name>A0A2A2JDC7_9BILA</name>
<reference evidence="1 2" key="1">
    <citation type="journal article" date="2017" name="Curr. Biol.">
        <title>Genome architecture and evolution of a unichromosomal asexual nematode.</title>
        <authorList>
            <person name="Fradin H."/>
            <person name="Zegar C."/>
            <person name="Gutwein M."/>
            <person name="Lucas J."/>
            <person name="Kovtun M."/>
            <person name="Corcoran D."/>
            <person name="Baugh L.R."/>
            <person name="Kiontke K."/>
            <person name="Gunsalus K."/>
            <person name="Fitch D.H."/>
            <person name="Piano F."/>
        </authorList>
    </citation>
    <scope>NUCLEOTIDE SEQUENCE [LARGE SCALE GENOMIC DNA]</scope>
    <source>
        <strain evidence="1">PF1309</strain>
    </source>
</reference>
<dbReference type="Proteomes" id="UP000218231">
    <property type="component" value="Unassembled WGS sequence"/>
</dbReference>
<protein>
    <submittedName>
        <fullName evidence="1">Uncharacterized protein</fullName>
    </submittedName>
</protein>
<accession>A0A2A2JDC7</accession>
<comment type="caution">
    <text evidence="1">The sequence shown here is derived from an EMBL/GenBank/DDBJ whole genome shotgun (WGS) entry which is preliminary data.</text>
</comment>
<proteinExistence type="predicted"/>
<evidence type="ECO:0000313" key="1">
    <source>
        <dbReference type="EMBL" id="PAV59532.1"/>
    </source>
</evidence>
<dbReference type="AlphaFoldDB" id="A0A2A2JDC7"/>
<keyword evidence="2" id="KW-1185">Reference proteome</keyword>
<gene>
    <name evidence="1" type="ORF">WR25_16334</name>
</gene>
<organism evidence="1 2">
    <name type="scientific">Diploscapter pachys</name>
    <dbReference type="NCBI Taxonomy" id="2018661"/>
    <lineage>
        <taxon>Eukaryota</taxon>
        <taxon>Metazoa</taxon>
        <taxon>Ecdysozoa</taxon>
        <taxon>Nematoda</taxon>
        <taxon>Chromadorea</taxon>
        <taxon>Rhabditida</taxon>
        <taxon>Rhabditina</taxon>
        <taxon>Rhabditomorpha</taxon>
        <taxon>Rhabditoidea</taxon>
        <taxon>Rhabditidae</taxon>
        <taxon>Diploscapter</taxon>
    </lineage>
</organism>
<evidence type="ECO:0000313" key="2">
    <source>
        <dbReference type="Proteomes" id="UP000218231"/>
    </source>
</evidence>